<keyword evidence="16" id="KW-0594">Phospholipid biosynthesis</keyword>
<evidence type="ECO:0000256" key="16">
    <source>
        <dbReference type="ARBA" id="ARBA00023209"/>
    </source>
</evidence>
<keyword evidence="10 18" id="KW-0808">Transferase</keyword>
<feature type="transmembrane region" description="Helical" evidence="19">
    <location>
        <begin position="34"/>
        <end position="52"/>
    </location>
</feature>
<keyword evidence="15 19" id="KW-0472">Membrane</keyword>
<evidence type="ECO:0000256" key="7">
    <source>
        <dbReference type="ARBA" id="ARBA00019373"/>
    </source>
</evidence>
<evidence type="ECO:0000256" key="8">
    <source>
        <dbReference type="ARBA" id="ARBA00022475"/>
    </source>
</evidence>
<dbReference type="Proteomes" id="UP000823630">
    <property type="component" value="Unassembled WGS sequence"/>
</dbReference>
<keyword evidence="13 19" id="KW-1133">Transmembrane helix</keyword>
<gene>
    <name evidence="20" type="ORF">IAC69_04335</name>
</gene>
<dbReference type="GO" id="GO:0016024">
    <property type="term" value="P:CDP-diacylglycerol biosynthetic process"/>
    <property type="evidence" value="ECO:0007669"/>
    <property type="project" value="TreeGrafter"/>
</dbReference>
<name>A0A9D9GUL2_9PROT</name>
<dbReference type="AlphaFoldDB" id="A0A9D9GUL2"/>
<feature type="transmembrane region" description="Helical" evidence="19">
    <location>
        <begin position="88"/>
        <end position="107"/>
    </location>
</feature>
<dbReference type="InterPro" id="IPR000374">
    <property type="entry name" value="PC_trans"/>
</dbReference>
<feature type="transmembrane region" description="Helical" evidence="19">
    <location>
        <begin position="64"/>
        <end position="82"/>
    </location>
</feature>
<evidence type="ECO:0000256" key="18">
    <source>
        <dbReference type="RuleBase" id="RU003938"/>
    </source>
</evidence>
<dbReference type="PANTHER" id="PTHR46382:SF1">
    <property type="entry name" value="PHOSPHATIDATE CYTIDYLYLTRANSFERASE"/>
    <property type="match status" value="1"/>
</dbReference>
<evidence type="ECO:0000256" key="3">
    <source>
        <dbReference type="ARBA" id="ARBA00005119"/>
    </source>
</evidence>
<comment type="pathway">
    <text evidence="4">Lipid metabolism.</text>
</comment>
<dbReference type="EC" id="2.7.7.41" evidence="6 18"/>
<sequence>MSDTKQRIIVSAIMALVVILAAVCEYFGFNAVRYLGILVVLAMIAELGICVAHTSRDVIKKNMIPLGLFGLLLIAMLASVYVVGTRPWIMLLLLLIICAADIGAWFFGRWLGGDKMWERISPSKTWSGQIAGILCGTFAAIMYGLLGADMFMPQLMWIGISVSLLSQYGDLTASWIKRKIGLKDFGRILPGHGGMLDRFDGWIYVLPIIWFVMM</sequence>
<proteinExistence type="inferred from homology"/>
<comment type="subcellular location">
    <subcellularLocation>
        <location evidence="2">Cell membrane</location>
        <topology evidence="2">Multi-pass membrane protein</topology>
    </subcellularLocation>
</comment>
<dbReference type="PROSITE" id="PS01315">
    <property type="entry name" value="CDS"/>
    <property type="match status" value="1"/>
</dbReference>
<dbReference type="PANTHER" id="PTHR46382">
    <property type="entry name" value="PHOSPHATIDATE CYTIDYLYLTRANSFERASE"/>
    <property type="match status" value="1"/>
</dbReference>
<evidence type="ECO:0000256" key="11">
    <source>
        <dbReference type="ARBA" id="ARBA00022692"/>
    </source>
</evidence>
<evidence type="ECO:0000256" key="15">
    <source>
        <dbReference type="ARBA" id="ARBA00023136"/>
    </source>
</evidence>
<comment type="catalytic activity">
    <reaction evidence="1 18">
        <text>a 1,2-diacyl-sn-glycero-3-phosphate + CTP + H(+) = a CDP-1,2-diacyl-sn-glycerol + diphosphate</text>
        <dbReference type="Rhea" id="RHEA:16229"/>
        <dbReference type="ChEBI" id="CHEBI:15378"/>
        <dbReference type="ChEBI" id="CHEBI:33019"/>
        <dbReference type="ChEBI" id="CHEBI:37563"/>
        <dbReference type="ChEBI" id="CHEBI:58332"/>
        <dbReference type="ChEBI" id="CHEBI:58608"/>
        <dbReference type="EC" id="2.7.7.41"/>
    </reaction>
</comment>
<evidence type="ECO:0000256" key="5">
    <source>
        <dbReference type="ARBA" id="ARBA00010185"/>
    </source>
</evidence>
<reference evidence="20" key="1">
    <citation type="submission" date="2020-10" db="EMBL/GenBank/DDBJ databases">
        <authorList>
            <person name="Gilroy R."/>
        </authorList>
    </citation>
    <scope>NUCLEOTIDE SEQUENCE</scope>
    <source>
        <strain evidence="20">8207</strain>
    </source>
</reference>
<feature type="transmembrane region" description="Helical" evidence="19">
    <location>
        <begin position="128"/>
        <end position="148"/>
    </location>
</feature>
<evidence type="ECO:0000256" key="17">
    <source>
        <dbReference type="ARBA" id="ARBA00023264"/>
    </source>
</evidence>
<evidence type="ECO:0000256" key="19">
    <source>
        <dbReference type="SAM" id="Phobius"/>
    </source>
</evidence>
<protein>
    <recommendedName>
        <fullName evidence="7 18">Phosphatidate cytidylyltransferase</fullName>
        <ecNumber evidence="6 18">2.7.7.41</ecNumber>
    </recommendedName>
</protein>
<evidence type="ECO:0000256" key="13">
    <source>
        <dbReference type="ARBA" id="ARBA00022989"/>
    </source>
</evidence>
<keyword evidence="9" id="KW-0444">Lipid biosynthesis</keyword>
<evidence type="ECO:0000313" key="20">
    <source>
        <dbReference type="EMBL" id="MBO8425676.1"/>
    </source>
</evidence>
<keyword evidence="17" id="KW-1208">Phospholipid metabolism</keyword>
<evidence type="ECO:0000256" key="6">
    <source>
        <dbReference type="ARBA" id="ARBA00012487"/>
    </source>
</evidence>
<evidence type="ECO:0000256" key="10">
    <source>
        <dbReference type="ARBA" id="ARBA00022679"/>
    </source>
</evidence>
<reference evidence="20" key="2">
    <citation type="journal article" date="2021" name="PeerJ">
        <title>Extensive microbial diversity within the chicken gut microbiome revealed by metagenomics and culture.</title>
        <authorList>
            <person name="Gilroy R."/>
            <person name="Ravi A."/>
            <person name="Getino M."/>
            <person name="Pursley I."/>
            <person name="Horton D.L."/>
            <person name="Alikhan N.F."/>
            <person name="Baker D."/>
            <person name="Gharbi K."/>
            <person name="Hall N."/>
            <person name="Watson M."/>
            <person name="Adriaenssens E.M."/>
            <person name="Foster-Nyarko E."/>
            <person name="Jarju S."/>
            <person name="Secka A."/>
            <person name="Antonio M."/>
            <person name="Oren A."/>
            <person name="Chaudhuri R.R."/>
            <person name="La Ragione R."/>
            <person name="Hildebrand F."/>
            <person name="Pallen M.J."/>
        </authorList>
    </citation>
    <scope>NUCLEOTIDE SEQUENCE</scope>
    <source>
        <strain evidence="20">8207</strain>
    </source>
</reference>
<comment type="caution">
    <text evidence="20">The sequence shown here is derived from an EMBL/GenBank/DDBJ whole genome shotgun (WGS) entry which is preliminary data.</text>
</comment>
<feature type="transmembrane region" description="Helical" evidence="19">
    <location>
        <begin position="7"/>
        <end position="28"/>
    </location>
</feature>
<organism evidence="20 21">
    <name type="scientific">Candidatus Enterousia avistercoris</name>
    <dbReference type="NCBI Taxonomy" id="2840788"/>
    <lineage>
        <taxon>Bacteria</taxon>
        <taxon>Pseudomonadati</taxon>
        <taxon>Pseudomonadota</taxon>
        <taxon>Alphaproteobacteria</taxon>
        <taxon>Candidatus Enterousia</taxon>
    </lineage>
</organism>
<evidence type="ECO:0000256" key="1">
    <source>
        <dbReference type="ARBA" id="ARBA00001698"/>
    </source>
</evidence>
<keyword evidence="11 18" id="KW-0812">Transmembrane</keyword>
<comment type="similarity">
    <text evidence="5 18">Belongs to the CDS family.</text>
</comment>
<evidence type="ECO:0000256" key="12">
    <source>
        <dbReference type="ARBA" id="ARBA00022695"/>
    </source>
</evidence>
<comment type="pathway">
    <text evidence="3 18">Phospholipid metabolism; CDP-diacylglycerol biosynthesis; CDP-diacylglycerol from sn-glycerol 3-phosphate: step 3/3.</text>
</comment>
<dbReference type="Pfam" id="PF01148">
    <property type="entry name" value="CTP_transf_1"/>
    <property type="match status" value="1"/>
</dbReference>
<keyword evidence="14" id="KW-0443">Lipid metabolism</keyword>
<dbReference type="EMBL" id="JADINC010000072">
    <property type="protein sequence ID" value="MBO8425676.1"/>
    <property type="molecule type" value="Genomic_DNA"/>
</dbReference>
<keyword evidence="8" id="KW-1003">Cell membrane</keyword>
<dbReference type="GO" id="GO:0005886">
    <property type="term" value="C:plasma membrane"/>
    <property type="evidence" value="ECO:0007669"/>
    <property type="project" value="UniProtKB-SubCell"/>
</dbReference>
<evidence type="ECO:0000256" key="4">
    <source>
        <dbReference type="ARBA" id="ARBA00005189"/>
    </source>
</evidence>
<evidence type="ECO:0000256" key="14">
    <source>
        <dbReference type="ARBA" id="ARBA00023098"/>
    </source>
</evidence>
<keyword evidence="12 18" id="KW-0548">Nucleotidyltransferase</keyword>
<accession>A0A9D9GUL2</accession>
<evidence type="ECO:0000313" key="21">
    <source>
        <dbReference type="Proteomes" id="UP000823630"/>
    </source>
</evidence>
<evidence type="ECO:0000256" key="9">
    <source>
        <dbReference type="ARBA" id="ARBA00022516"/>
    </source>
</evidence>
<evidence type="ECO:0000256" key="2">
    <source>
        <dbReference type="ARBA" id="ARBA00004651"/>
    </source>
</evidence>
<dbReference type="GO" id="GO:0004605">
    <property type="term" value="F:phosphatidate cytidylyltransferase activity"/>
    <property type="evidence" value="ECO:0007669"/>
    <property type="project" value="UniProtKB-EC"/>
</dbReference>